<protein>
    <submittedName>
        <fullName evidence="1">Uncharacterized protein</fullName>
    </submittedName>
</protein>
<gene>
    <name evidence="1" type="ORF">C486_06011</name>
</gene>
<organism evidence="1 2">
    <name type="scientific">Natrinema gari JCM 14663</name>
    <dbReference type="NCBI Taxonomy" id="1230459"/>
    <lineage>
        <taxon>Archaea</taxon>
        <taxon>Methanobacteriati</taxon>
        <taxon>Methanobacteriota</taxon>
        <taxon>Stenosarchaea group</taxon>
        <taxon>Halobacteria</taxon>
        <taxon>Halobacteriales</taxon>
        <taxon>Natrialbaceae</taxon>
        <taxon>Natrinema</taxon>
    </lineage>
</organism>
<reference evidence="1 2" key="1">
    <citation type="journal article" date="2014" name="PLoS Genet.">
        <title>Phylogenetically driven sequencing of extremely halophilic archaea reveals strategies for static and dynamic osmo-response.</title>
        <authorList>
            <person name="Becker E.A."/>
            <person name="Seitzer P.M."/>
            <person name="Tritt A."/>
            <person name="Larsen D."/>
            <person name="Krusor M."/>
            <person name="Yao A.I."/>
            <person name="Wu D."/>
            <person name="Madern D."/>
            <person name="Eisen J.A."/>
            <person name="Darling A.E."/>
            <person name="Facciotti M.T."/>
        </authorList>
    </citation>
    <scope>NUCLEOTIDE SEQUENCE [LARGE SCALE GENOMIC DNA]</scope>
    <source>
        <strain evidence="1 2">JCM 14663</strain>
    </source>
</reference>
<dbReference type="EMBL" id="AOIJ01000040">
    <property type="protein sequence ID" value="ELY81930.1"/>
    <property type="molecule type" value="Genomic_DNA"/>
</dbReference>
<evidence type="ECO:0000313" key="1">
    <source>
        <dbReference type="EMBL" id="ELY81930.1"/>
    </source>
</evidence>
<evidence type="ECO:0000313" key="2">
    <source>
        <dbReference type="Proteomes" id="UP000011592"/>
    </source>
</evidence>
<dbReference type="AlphaFoldDB" id="L9Z606"/>
<dbReference type="Proteomes" id="UP000011592">
    <property type="component" value="Unassembled WGS sequence"/>
</dbReference>
<sequence length="115" mass="13389">MPFLVVSDYIKRLLESGTFYIQISKPSSILVIWCIFFVEVLQISLSPFCSHNFIKFAIQILKEIICKCFRGKEISAGKSRFLQMINFISLPRTKFYSSVRSNVFWGRSIFEPSKC</sequence>
<comment type="caution">
    <text evidence="1">The sequence shown here is derived from an EMBL/GenBank/DDBJ whole genome shotgun (WGS) entry which is preliminary data.</text>
</comment>
<keyword evidence="2" id="KW-1185">Reference proteome</keyword>
<name>L9Z606_9EURY</name>
<accession>L9Z606</accession>
<proteinExistence type="predicted"/>